<dbReference type="EMBL" id="JBHSBC010000065">
    <property type="protein sequence ID" value="MFC3986673.1"/>
    <property type="molecule type" value="Genomic_DNA"/>
</dbReference>
<proteinExistence type="predicted"/>
<dbReference type="Proteomes" id="UP001595698">
    <property type="component" value="Unassembled WGS sequence"/>
</dbReference>
<gene>
    <name evidence="1" type="ORF">ACFOYY_41540</name>
</gene>
<evidence type="ECO:0000313" key="2">
    <source>
        <dbReference type="Proteomes" id="UP001595698"/>
    </source>
</evidence>
<organism evidence="1 2">
    <name type="scientific">Streptosporangium jomthongense</name>
    <dbReference type="NCBI Taxonomy" id="1193683"/>
    <lineage>
        <taxon>Bacteria</taxon>
        <taxon>Bacillati</taxon>
        <taxon>Actinomycetota</taxon>
        <taxon>Actinomycetes</taxon>
        <taxon>Streptosporangiales</taxon>
        <taxon>Streptosporangiaceae</taxon>
        <taxon>Streptosporangium</taxon>
    </lineage>
</organism>
<evidence type="ECO:0000313" key="1">
    <source>
        <dbReference type="EMBL" id="MFC3986673.1"/>
    </source>
</evidence>
<name>A0ABV8FGQ2_9ACTN</name>
<keyword evidence="2" id="KW-1185">Reference proteome</keyword>
<accession>A0ABV8FGQ2</accession>
<comment type="caution">
    <text evidence="1">The sequence shown here is derived from an EMBL/GenBank/DDBJ whole genome shotgun (WGS) entry which is preliminary data.</text>
</comment>
<reference evidence="2" key="1">
    <citation type="journal article" date="2019" name="Int. J. Syst. Evol. Microbiol.">
        <title>The Global Catalogue of Microorganisms (GCM) 10K type strain sequencing project: providing services to taxonomists for standard genome sequencing and annotation.</title>
        <authorList>
            <consortium name="The Broad Institute Genomics Platform"/>
            <consortium name="The Broad Institute Genome Sequencing Center for Infectious Disease"/>
            <person name="Wu L."/>
            <person name="Ma J."/>
        </authorList>
    </citation>
    <scope>NUCLEOTIDE SEQUENCE [LARGE SCALE GENOMIC DNA]</scope>
    <source>
        <strain evidence="2">TBRC 7912</strain>
    </source>
</reference>
<sequence length="251" mass="28221">MLQQFAIVASREGRTVHLLQWDVVRGAFEGHPAGARYPEVDGVTHAAIRRAVGLWARRAVSEWDRRHPGGEHLLAVEAPLIGDRLASLARVRNDEAEALLGGTSSIFFVPAPSDEVRRAIESSRIREARTPRHERERANAAPPLLELLWQDVVRLGVRFGLAEQEWTGRGYQRDLYVSVYRRLLRDRTAVVLEIDDVLPVTGSPYAFDTVPVEILPSHRDVDDFLTVVSSLPHGRLRQEAEQWYGDVEEGG</sequence>
<protein>
    <submittedName>
        <fullName evidence="1">Uncharacterized protein</fullName>
    </submittedName>
</protein>